<dbReference type="PROSITE" id="PS51257">
    <property type="entry name" value="PROKAR_LIPOPROTEIN"/>
    <property type="match status" value="1"/>
</dbReference>
<gene>
    <name evidence="1" type="ORF">AN477_02115</name>
</gene>
<keyword evidence="2" id="KW-1185">Reference proteome</keyword>
<evidence type="ECO:0000313" key="2">
    <source>
        <dbReference type="Proteomes" id="UP000050482"/>
    </source>
</evidence>
<dbReference type="PATRIC" id="fig|471514.4.peg.5236"/>
<comment type="caution">
    <text evidence="1">The sequence shown here is derived from an EMBL/GenBank/DDBJ whole genome shotgun (WGS) entry which is preliminary data.</text>
</comment>
<sequence length="120" mass="12819">MRKLFIGCFAVLVLVTGCGQTQVENPSTTTGVPWVAHLSEGHQLRYYAVSDSKALKIGKPLGVIVMQGTSNGPPGWVTNMTSKMDIHVYQIAGVNQNNQIAVEIGNGPYFKATSTGAKKP</sequence>
<dbReference type="EMBL" id="LJCO01000009">
    <property type="protein sequence ID" value="KPV45432.1"/>
    <property type="molecule type" value="Genomic_DNA"/>
</dbReference>
<accession>A0A0P9CIC1</accession>
<protein>
    <submittedName>
        <fullName evidence="1">Uncharacterized protein</fullName>
    </submittedName>
</protein>
<proteinExistence type="predicted"/>
<dbReference type="RefSeq" id="WP_054967548.1">
    <property type="nucleotide sequence ID" value="NZ_LJCO01000009.1"/>
</dbReference>
<dbReference type="Proteomes" id="UP000050482">
    <property type="component" value="Unassembled WGS sequence"/>
</dbReference>
<dbReference type="AlphaFoldDB" id="A0A0P9CIC1"/>
<organism evidence="1 2">
    <name type="scientific">Alicyclobacillus ferrooxydans</name>
    <dbReference type="NCBI Taxonomy" id="471514"/>
    <lineage>
        <taxon>Bacteria</taxon>
        <taxon>Bacillati</taxon>
        <taxon>Bacillota</taxon>
        <taxon>Bacilli</taxon>
        <taxon>Bacillales</taxon>
        <taxon>Alicyclobacillaceae</taxon>
        <taxon>Alicyclobacillus</taxon>
    </lineage>
</organism>
<name>A0A0P9CIC1_9BACL</name>
<reference evidence="1 2" key="1">
    <citation type="submission" date="2015-09" db="EMBL/GenBank/DDBJ databases">
        <title>Draft genome sequence of Alicyclobacillus ferrooxydans DSM 22381.</title>
        <authorList>
            <person name="Hemp J."/>
        </authorList>
    </citation>
    <scope>NUCLEOTIDE SEQUENCE [LARGE SCALE GENOMIC DNA]</scope>
    <source>
        <strain evidence="1 2">TC-34</strain>
    </source>
</reference>
<evidence type="ECO:0000313" key="1">
    <source>
        <dbReference type="EMBL" id="KPV45432.1"/>
    </source>
</evidence>
<dbReference type="STRING" id="471514.AN477_02115"/>